<gene>
    <name evidence="1" type="ORF">PC113_g7764</name>
</gene>
<sequence length="69" mass="7589">MTELADLQRKLGKMEYLLVELVELHQDIIARVSEDMSGAMATATGGMQLHQLVDTPFATILSNAIRGNM</sequence>
<name>A0A8T0ZEL7_9STRA</name>
<organism evidence="1 2">
    <name type="scientific">Phytophthora cactorum</name>
    <dbReference type="NCBI Taxonomy" id="29920"/>
    <lineage>
        <taxon>Eukaryota</taxon>
        <taxon>Sar</taxon>
        <taxon>Stramenopiles</taxon>
        <taxon>Oomycota</taxon>
        <taxon>Peronosporomycetes</taxon>
        <taxon>Peronosporales</taxon>
        <taxon>Peronosporaceae</taxon>
        <taxon>Phytophthora</taxon>
    </lineage>
</organism>
<evidence type="ECO:0000313" key="2">
    <source>
        <dbReference type="Proteomes" id="UP000735874"/>
    </source>
</evidence>
<dbReference type="Proteomes" id="UP000735874">
    <property type="component" value="Unassembled WGS sequence"/>
</dbReference>
<dbReference type="VEuPathDB" id="FungiDB:PC110_g16786"/>
<dbReference type="AlphaFoldDB" id="A0A8T0ZEL7"/>
<proteinExistence type="predicted"/>
<reference evidence="1" key="1">
    <citation type="submission" date="2018-10" db="EMBL/GenBank/DDBJ databases">
        <title>Effector identification in a new, highly contiguous assembly of the strawberry crown rot pathogen Phytophthora cactorum.</title>
        <authorList>
            <person name="Armitage A.D."/>
            <person name="Nellist C.F."/>
            <person name="Bates H."/>
            <person name="Vickerstaff R.J."/>
            <person name="Harrison R.J."/>
        </authorList>
    </citation>
    <scope>NUCLEOTIDE SEQUENCE</scope>
    <source>
        <strain evidence="1">15-7</strain>
    </source>
</reference>
<comment type="caution">
    <text evidence="1">The sequence shown here is derived from an EMBL/GenBank/DDBJ whole genome shotgun (WGS) entry which is preliminary data.</text>
</comment>
<dbReference type="EMBL" id="RCMG01000174">
    <property type="protein sequence ID" value="KAG2860792.1"/>
    <property type="molecule type" value="Genomic_DNA"/>
</dbReference>
<protein>
    <submittedName>
        <fullName evidence="1">Uncharacterized protein</fullName>
    </submittedName>
</protein>
<accession>A0A8T0ZEL7</accession>
<evidence type="ECO:0000313" key="1">
    <source>
        <dbReference type="EMBL" id="KAG2860792.1"/>
    </source>
</evidence>